<organism evidence="1 2">
    <name type="scientific">Dallia pectoralis</name>
    <name type="common">Alaska blackfish</name>
    <dbReference type="NCBI Taxonomy" id="75939"/>
    <lineage>
        <taxon>Eukaryota</taxon>
        <taxon>Metazoa</taxon>
        <taxon>Chordata</taxon>
        <taxon>Craniata</taxon>
        <taxon>Vertebrata</taxon>
        <taxon>Euteleostomi</taxon>
        <taxon>Actinopterygii</taxon>
        <taxon>Neopterygii</taxon>
        <taxon>Teleostei</taxon>
        <taxon>Protacanthopterygii</taxon>
        <taxon>Esociformes</taxon>
        <taxon>Umbridae</taxon>
        <taxon>Dallia</taxon>
    </lineage>
</organism>
<dbReference type="EMBL" id="CM055737">
    <property type="protein sequence ID" value="KAJ8005874.1"/>
    <property type="molecule type" value="Genomic_DNA"/>
</dbReference>
<dbReference type="Proteomes" id="UP001157502">
    <property type="component" value="Chromosome 10"/>
</dbReference>
<proteinExistence type="predicted"/>
<sequence length="78" mass="8762">MMGWSWFYLDLCLVWHHLGPGRRHPYHQNRPDHLIGYLSAQHTSYSVPHPGNTYTFGNGAAPISSPPCMLAQDASPLC</sequence>
<name>A0ACC2GQD9_DALPE</name>
<accession>A0ACC2GQD9</accession>
<comment type="caution">
    <text evidence="1">The sequence shown here is derived from an EMBL/GenBank/DDBJ whole genome shotgun (WGS) entry which is preliminary data.</text>
</comment>
<evidence type="ECO:0000313" key="2">
    <source>
        <dbReference type="Proteomes" id="UP001157502"/>
    </source>
</evidence>
<protein>
    <submittedName>
        <fullName evidence="1">Uncharacterized protein</fullName>
    </submittedName>
</protein>
<evidence type="ECO:0000313" key="1">
    <source>
        <dbReference type="EMBL" id="KAJ8005874.1"/>
    </source>
</evidence>
<gene>
    <name evidence="1" type="ORF">DPEC_G00122440</name>
</gene>
<reference evidence="1" key="1">
    <citation type="submission" date="2021-05" db="EMBL/GenBank/DDBJ databases">
        <authorList>
            <person name="Pan Q."/>
            <person name="Jouanno E."/>
            <person name="Zahm M."/>
            <person name="Klopp C."/>
            <person name="Cabau C."/>
            <person name="Louis A."/>
            <person name="Berthelot C."/>
            <person name="Parey E."/>
            <person name="Roest Crollius H."/>
            <person name="Montfort J."/>
            <person name="Robinson-Rechavi M."/>
            <person name="Bouchez O."/>
            <person name="Lampietro C."/>
            <person name="Lopez Roques C."/>
            <person name="Donnadieu C."/>
            <person name="Postlethwait J."/>
            <person name="Bobe J."/>
            <person name="Dillon D."/>
            <person name="Chandos A."/>
            <person name="von Hippel F."/>
            <person name="Guiguen Y."/>
        </authorList>
    </citation>
    <scope>NUCLEOTIDE SEQUENCE</scope>
    <source>
        <strain evidence="1">YG-Jan2019</strain>
    </source>
</reference>
<keyword evidence="2" id="KW-1185">Reference proteome</keyword>